<dbReference type="RefSeq" id="WP_353943308.1">
    <property type="nucleotide sequence ID" value="NZ_CP159534.1"/>
</dbReference>
<name>A0AAU8ITJ3_9ACTN</name>
<protein>
    <recommendedName>
        <fullName evidence="3">Transposase</fullName>
    </recommendedName>
</protein>
<dbReference type="KEGG" id="stac:ABII15_17785"/>
<accession>A0AAU8ITJ3</accession>
<dbReference type="EMBL" id="CP159534">
    <property type="protein sequence ID" value="XCJ71705.1"/>
    <property type="molecule type" value="Genomic_DNA"/>
</dbReference>
<reference evidence="2" key="1">
    <citation type="submission" date="2024-06" db="EMBL/GenBank/DDBJ databases">
        <title>Streptomyces sp. strain HUAS MG91 genome sequences.</title>
        <authorList>
            <person name="Mo P."/>
        </authorList>
    </citation>
    <scope>NUCLEOTIDE SEQUENCE</scope>
    <source>
        <strain evidence="2">HUAS MG91</strain>
    </source>
</reference>
<evidence type="ECO:0000313" key="2">
    <source>
        <dbReference type="EMBL" id="XCJ71705.1"/>
    </source>
</evidence>
<evidence type="ECO:0008006" key="3">
    <source>
        <dbReference type="Google" id="ProtNLM"/>
    </source>
</evidence>
<dbReference type="AlphaFoldDB" id="A0AAU8ITJ3"/>
<feature type="compositionally biased region" description="Low complexity" evidence="1">
    <location>
        <begin position="20"/>
        <end position="33"/>
    </location>
</feature>
<proteinExistence type="predicted"/>
<gene>
    <name evidence="2" type="ORF">ABII15_17785</name>
</gene>
<sequence length="44" mass="4639">MSLPHLHLNVLTGCVFPLNGTPASRTGRTPTARRPARLSSAGAR</sequence>
<feature type="region of interest" description="Disordered" evidence="1">
    <location>
        <begin position="20"/>
        <end position="44"/>
    </location>
</feature>
<organism evidence="2">
    <name type="scientific">Streptomyces tabacisoli</name>
    <dbReference type="NCBI Taxonomy" id="3156398"/>
    <lineage>
        <taxon>Bacteria</taxon>
        <taxon>Bacillati</taxon>
        <taxon>Actinomycetota</taxon>
        <taxon>Actinomycetes</taxon>
        <taxon>Kitasatosporales</taxon>
        <taxon>Streptomycetaceae</taxon>
        <taxon>Streptomyces</taxon>
    </lineage>
</organism>
<evidence type="ECO:0000256" key="1">
    <source>
        <dbReference type="SAM" id="MobiDB-lite"/>
    </source>
</evidence>